<dbReference type="SUPFAM" id="SSF55785">
    <property type="entry name" value="PYP-like sensor domain (PAS domain)"/>
    <property type="match status" value="2"/>
</dbReference>
<dbReference type="InterPro" id="IPR035965">
    <property type="entry name" value="PAS-like_dom_sf"/>
</dbReference>
<dbReference type="InterPro" id="IPR050903">
    <property type="entry name" value="Bact_Chemotaxis_MeTrfase"/>
</dbReference>
<dbReference type="CDD" id="cd00130">
    <property type="entry name" value="PAS"/>
    <property type="match status" value="2"/>
</dbReference>
<dbReference type="InterPro" id="IPR004090">
    <property type="entry name" value="Chemotax_Me-accpt_rcpt"/>
</dbReference>
<dbReference type="InterPro" id="IPR001610">
    <property type="entry name" value="PAC"/>
</dbReference>
<dbReference type="InterPro" id="IPR000014">
    <property type="entry name" value="PAS"/>
</dbReference>
<dbReference type="InterPro" id="IPR013655">
    <property type="entry name" value="PAS_fold_3"/>
</dbReference>
<protein>
    <submittedName>
        <fullName evidence="6">PAS domain-containing methyl-accepting chemotaxis protein</fullName>
    </submittedName>
</protein>
<dbReference type="PRINTS" id="PR00260">
    <property type="entry name" value="CHEMTRNSDUCR"/>
</dbReference>
<name>A0ABW8JI47_9GAMM</name>
<dbReference type="PANTHER" id="PTHR24422:SF10">
    <property type="entry name" value="CHEMOTAXIS PROTEIN METHYLTRANSFERASE 2"/>
    <property type="match status" value="1"/>
</dbReference>
<organism evidence="6 7">
    <name type="scientific">Dyella jejuensis</name>
    <dbReference type="NCBI Taxonomy" id="1432009"/>
    <lineage>
        <taxon>Bacteria</taxon>
        <taxon>Pseudomonadati</taxon>
        <taxon>Pseudomonadota</taxon>
        <taxon>Gammaproteobacteria</taxon>
        <taxon>Lysobacterales</taxon>
        <taxon>Rhodanobacteraceae</taxon>
        <taxon>Dyella</taxon>
    </lineage>
</organism>
<dbReference type="Proteomes" id="UP001620461">
    <property type="component" value="Unassembled WGS sequence"/>
</dbReference>
<dbReference type="PROSITE" id="PS50112">
    <property type="entry name" value="PAS"/>
    <property type="match status" value="2"/>
</dbReference>
<dbReference type="RefSeq" id="WP_404547244.1">
    <property type="nucleotide sequence ID" value="NZ_JADIKJ010000010.1"/>
</dbReference>
<feature type="domain" description="PAS" evidence="4">
    <location>
        <begin position="16"/>
        <end position="75"/>
    </location>
</feature>
<dbReference type="EMBL" id="JADIKJ010000010">
    <property type="protein sequence ID" value="MFK2900750.1"/>
    <property type="molecule type" value="Genomic_DNA"/>
</dbReference>
<dbReference type="Gene3D" id="1.10.287.950">
    <property type="entry name" value="Methyl-accepting chemotaxis protein"/>
    <property type="match status" value="1"/>
</dbReference>
<evidence type="ECO:0000313" key="7">
    <source>
        <dbReference type="Proteomes" id="UP001620461"/>
    </source>
</evidence>
<keyword evidence="1 2" id="KW-0807">Transducer</keyword>
<dbReference type="Pfam" id="PF13426">
    <property type="entry name" value="PAS_9"/>
    <property type="match status" value="1"/>
</dbReference>
<dbReference type="SUPFAM" id="SSF58104">
    <property type="entry name" value="Methyl-accepting chemotaxis protein (MCP) signaling domain"/>
    <property type="match status" value="1"/>
</dbReference>
<feature type="domain" description="PAS" evidence="4">
    <location>
        <begin position="155"/>
        <end position="185"/>
    </location>
</feature>
<dbReference type="SMART" id="SM00283">
    <property type="entry name" value="MA"/>
    <property type="match status" value="1"/>
</dbReference>
<gene>
    <name evidence="6" type="ORF">ISP15_10420</name>
</gene>
<feature type="domain" description="Methyl-accepting transducer" evidence="3">
    <location>
        <begin position="249"/>
        <end position="447"/>
    </location>
</feature>
<keyword evidence="7" id="KW-1185">Reference proteome</keyword>
<dbReference type="PANTHER" id="PTHR24422">
    <property type="entry name" value="CHEMOTAXIS PROTEIN METHYLTRANSFERASE"/>
    <property type="match status" value="1"/>
</dbReference>
<proteinExistence type="predicted"/>
<dbReference type="InterPro" id="IPR004089">
    <property type="entry name" value="MCPsignal_dom"/>
</dbReference>
<sequence>MNRLRTLFWNYRRFRSRSELQGQIEALHKAQAIIEFRLDGTILDVNENFLRTMGYERKEVIGNHHRMFVDPVEREGDNYKKFWERLGSGEHYTGQYKRMAKGGREVWIQASYSPILDRRGRPFKVVKHAIDVTAQRLQTADMEGRLAAINRAQAVISFDLDGTILDANDNFLATLGYQREEVVGRHHRLFVDAATRESEAYREFWARLREGEYNAGLFSRVRKDGTEVWIQATYNPILDMTGRPFKIVKYATDVTEQTRAVQTLQSALGSLSETVPAIASQASNARSLANDASSSASSGGSMVNELVGTISDINQRAQSMAEIIGVMDSIAFQTNILAINAAVEAAHAGEQGRGFGVVAQEVRALAQRSAQSARDIRELIQNAVDSLAEGSQRARQAGEAMHAIVASALQVNERVGQIANAADSQASGIAQVNRAIERLRAGHTATA</sequence>
<dbReference type="NCBIfam" id="TIGR00229">
    <property type="entry name" value="sensory_box"/>
    <property type="match status" value="2"/>
</dbReference>
<evidence type="ECO:0000256" key="1">
    <source>
        <dbReference type="ARBA" id="ARBA00023224"/>
    </source>
</evidence>
<dbReference type="PROSITE" id="PS50111">
    <property type="entry name" value="CHEMOTAXIS_TRANSDUC_2"/>
    <property type="match status" value="1"/>
</dbReference>
<dbReference type="SMART" id="SM00091">
    <property type="entry name" value="PAS"/>
    <property type="match status" value="2"/>
</dbReference>
<dbReference type="Gene3D" id="3.30.450.20">
    <property type="entry name" value="PAS domain"/>
    <property type="match status" value="2"/>
</dbReference>
<evidence type="ECO:0000259" key="5">
    <source>
        <dbReference type="PROSITE" id="PS50113"/>
    </source>
</evidence>
<evidence type="ECO:0000256" key="2">
    <source>
        <dbReference type="PROSITE-ProRule" id="PRU00284"/>
    </source>
</evidence>
<comment type="caution">
    <text evidence="6">The sequence shown here is derived from an EMBL/GenBank/DDBJ whole genome shotgun (WGS) entry which is preliminary data.</text>
</comment>
<reference evidence="6 7" key="1">
    <citation type="submission" date="2020-10" db="EMBL/GenBank/DDBJ databases">
        <title>Phylogeny of dyella-like bacteria.</title>
        <authorList>
            <person name="Fu J."/>
        </authorList>
    </citation>
    <scope>NUCLEOTIDE SEQUENCE [LARGE SCALE GENOMIC DNA]</scope>
    <source>
        <strain evidence="6 7">JP1</strain>
    </source>
</reference>
<feature type="domain" description="PAC" evidence="5">
    <location>
        <begin position="211"/>
        <end position="266"/>
    </location>
</feature>
<dbReference type="SMART" id="SM00086">
    <property type="entry name" value="PAC"/>
    <property type="match status" value="2"/>
</dbReference>
<dbReference type="Pfam" id="PF08447">
    <property type="entry name" value="PAS_3"/>
    <property type="match status" value="1"/>
</dbReference>
<evidence type="ECO:0000313" key="6">
    <source>
        <dbReference type="EMBL" id="MFK2900750.1"/>
    </source>
</evidence>
<feature type="domain" description="PAC" evidence="5">
    <location>
        <begin position="92"/>
        <end position="144"/>
    </location>
</feature>
<dbReference type="Pfam" id="PF00015">
    <property type="entry name" value="MCPsignal"/>
    <property type="match status" value="1"/>
</dbReference>
<evidence type="ECO:0000259" key="3">
    <source>
        <dbReference type="PROSITE" id="PS50111"/>
    </source>
</evidence>
<evidence type="ECO:0000259" key="4">
    <source>
        <dbReference type="PROSITE" id="PS50112"/>
    </source>
</evidence>
<dbReference type="PROSITE" id="PS50113">
    <property type="entry name" value="PAC"/>
    <property type="match status" value="2"/>
</dbReference>
<dbReference type="InterPro" id="IPR000700">
    <property type="entry name" value="PAS-assoc_C"/>
</dbReference>
<accession>A0ABW8JI47</accession>